<dbReference type="RefSeq" id="WP_167703477.1">
    <property type="nucleotide sequence ID" value="NZ_CP118168.1"/>
</dbReference>
<name>A0A968GBZ1_9SPIO</name>
<accession>A0A968GBZ1</accession>
<dbReference type="EMBL" id="JAATLK010000001">
    <property type="protein sequence ID" value="NIZ47045.1"/>
    <property type="molecule type" value="Genomic_DNA"/>
</dbReference>
<protein>
    <submittedName>
        <fullName evidence="1">Uncharacterized protein</fullName>
    </submittedName>
</protein>
<reference evidence="1" key="1">
    <citation type="submission" date="2020-03" db="EMBL/GenBank/DDBJ databases">
        <title>Spirochaetal bacteria isolated from arthropods constitute a novel genus Entomospira genus novum within the order Spirochaetales.</title>
        <authorList>
            <person name="Grana-Miraglia L."/>
            <person name="Sikutova S."/>
            <person name="Fingerle V."/>
            <person name="Sing A."/>
            <person name="Castillo-Ramirez S."/>
            <person name="Margos G."/>
            <person name="Rudolf I."/>
        </authorList>
    </citation>
    <scope>NUCLEOTIDE SEQUENCE</scope>
    <source>
        <strain evidence="1">BR208</strain>
    </source>
</reference>
<gene>
    <name evidence="1" type="ORF">HCT46_03845</name>
</gene>
<sequence length="87" mass="10155">MELLEIKDVQPEANAVYYRQKYDATAHFRSNIHGDLEVAIHFIVETDPLGQKKISVLIKDSVDYPIIPLIWQLKERVLELHNNGHLY</sequence>
<keyword evidence="2" id="KW-1185">Reference proteome</keyword>
<comment type="caution">
    <text evidence="1">The sequence shown here is derived from an EMBL/GenBank/DDBJ whole genome shotgun (WGS) entry which is preliminary data.</text>
</comment>
<evidence type="ECO:0000313" key="1">
    <source>
        <dbReference type="EMBL" id="NIZ47045.1"/>
    </source>
</evidence>
<organism evidence="1 2">
    <name type="scientific">Entomospira nematocerorum</name>
    <dbReference type="NCBI Taxonomy" id="2719987"/>
    <lineage>
        <taxon>Bacteria</taxon>
        <taxon>Pseudomonadati</taxon>
        <taxon>Spirochaetota</taxon>
        <taxon>Spirochaetia</taxon>
        <taxon>Spirochaetales</taxon>
        <taxon>Spirochaetaceae</taxon>
        <taxon>Entomospira</taxon>
    </lineage>
</organism>
<dbReference type="Proteomes" id="UP000752013">
    <property type="component" value="Unassembled WGS sequence"/>
</dbReference>
<dbReference type="AlphaFoldDB" id="A0A968GBZ1"/>
<evidence type="ECO:0000313" key="2">
    <source>
        <dbReference type="Proteomes" id="UP000752013"/>
    </source>
</evidence>
<proteinExistence type="predicted"/>